<gene>
    <name evidence="9" type="ORF">BXYJ_LOCUS1924</name>
</gene>
<comment type="caution">
    <text evidence="6">Lacks conserved residue(s) required for the propagation of feature annotation.</text>
</comment>
<dbReference type="Proteomes" id="UP000659654">
    <property type="component" value="Unassembled WGS sequence"/>
</dbReference>
<dbReference type="PANTHER" id="PTHR11010:SF104">
    <property type="entry name" value="SERINE PROTEASE PCP-1-RELATED"/>
    <property type="match status" value="1"/>
</dbReference>
<dbReference type="OrthoDB" id="2130629at2759"/>
<dbReference type="AlphaFoldDB" id="A0A1I7SC07"/>
<feature type="signal peptide" evidence="7">
    <location>
        <begin position="1"/>
        <end position="16"/>
    </location>
</feature>
<dbReference type="GO" id="GO:0008239">
    <property type="term" value="F:dipeptidyl-peptidase activity"/>
    <property type="evidence" value="ECO:0007669"/>
    <property type="project" value="TreeGrafter"/>
</dbReference>
<keyword evidence="4" id="KW-0378">Hydrolase</keyword>
<feature type="chain" id="PRO_5036308761" evidence="7">
    <location>
        <begin position="17"/>
        <end position="669"/>
    </location>
</feature>
<evidence type="ECO:0000256" key="3">
    <source>
        <dbReference type="ARBA" id="ARBA00022729"/>
    </source>
</evidence>
<feature type="domain" description="ShKT" evidence="8">
    <location>
        <begin position="594"/>
        <end position="629"/>
    </location>
</feature>
<dbReference type="InterPro" id="IPR003582">
    <property type="entry name" value="ShKT_dom"/>
</dbReference>
<protein>
    <submittedName>
        <fullName evidence="9">(pine wood nematode) hypothetical protein</fullName>
    </submittedName>
</protein>
<dbReference type="InterPro" id="IPR042269">
    <property type="entry name" value="Ser_carbopepase_S28_SKS"/>
</dbReference>
<dbReference type="Pfam" id="PF05577">
    <property type="entry name" value="Peptidase_S28"/>
    <property type="match status" value="1"/>
</dbReference>
<feature type="domain" description="ShKT" evidence="8">
    <location>
        <begin position="631"/>
        <end position="668"/>
    </location>
</feature>
<evidence type="ECO:0000259" key="8">
    <source>
        <dbReference type="PROSITE" id="PS51670"/>
    </source>
</evidence>
<evidence type="ECO:0000313" key="11">
    <source>
        <dbReference type="Proteomes" id="UP000095284"/>
    </source>
</evidence>
<dbReference type="Proteomes" id="UP000095284">
    <property type="component" value="Unplaced"/>
</dbReference>
<keyword evidence="3 7" id="KW-0732">Signal</keyword>
<evidence type="ECO:0000256" key="7">
    <source>
        <dbReference type="SAM" id="SignalP"/>
    </source>
</evidence>
<dbReference type="Gene3D" id="1.20.120.980">
    <property type="entry name" value="Serine carboxypeptidase S28, SKS domain"/>
    <property type="match status" value="1"/>
</dbReference>
<evidence type="ECO:0000313" key="10">
    <source>
        <dbReference type="EMBL" id="CAG9086363.1"/>
    </source>
</evidence>
<dbReference type="PROSITE" id="PS51670">
    <property type="entry name" value="SHKT"/>
    <property type="match status" value="2"/>
</dbReference>
<dbReference type="InterPro" id="IPR029058">
    <property type="entry name" value="AB_hydrolase_fold"/>
</dbReference>
<dbReference type="Proteomes" id="UP000582659">
    <property type="component" value="Unassembled WGS sequence"/>
</dbReference>
<dbReference type="EMBL" id="CAJFDI010000001">
    <property type="protein sequence ID" value="CAD5210429.1"/>
    <property type="molecule type" value="Genomic_DNA"/>
</dbReference>
<dbReference type="eggNOG" id="KOG2183">
    <property type="taxonomic scope" value="Eukaryota"/>
</dbReference>
<name>A0A1I7SC07_BURXY</name>
<evidence type="ECO:0000313" key="13">
    <source>
        <dbReference type="WBParaSite" id="BXY_1055700.1"/>
    </source>
</evidence>
<comment type="similarity">
    <text evidence="1">Belongs to the peptidase S28 family.</text>
</comment>
<keyword evidence="2" id="KW-0645">Protease</keyword>
<keyword evidence="12" id="KW-1185">Reference proteome</keyword>
<organism evidence="11 13">
    <name type="scientific">Bursaphelenchus xylophilus</name>
    <name type="common">Pinewood nematode worm</name>
    <name type="synonym">Aphelenchoides xylophilus</name>
    <dbReference type="NCBI Taxonomy" id="6326"/>
    <lineage>
        <taxon>Eukaryota</taxon>
        <taxon>Metazoa</taxon>
        <taxon>Ecdysozoa</taxon>
        <taxon>Nematoda</taxon>
        <taxon>Chromadorea</taxon>
        <taxon>Rhabditida</taxon>
        <taxon>Tylenchina</taxon>
        <taxon>Tylenchomorpha</taxon>
        <taxon>Aphelenchoidea</taxon>
        <taxon>Aphelenchoididae</taxon>
        <taxon>Bursaphelenchus</taxon>
    </lineage>
</organism>
<dbReference type="WBParaSite" id="BXY_1055700.1">
    <property type="protein sequence ID" value="BXY_1055700.1"/>
    <property type="gene ID" value="BXY_1055700"/>
</dbReference>
<sequence length="669" mass="76112">MLYFFGFLLLLRDVGSFRFFNLDQSAPLNVDLYEPKETHVKLDHSDYTNTDTFKLKYLINGTHFKPGGPLFFYAGNEGTIEGFARNTGIMYSMAPAFDALIVFGEHRYYGNESSMPFGNESYTSVKRARYLTTEQTLGDFAQLINQLRVDYNFSKVIAFGGSYGGMLAVWMRQKYPHIIHGAWASSAPIAYFRNANVEPEAFSRVVSETLEKFGCDRNTVSAAFKALDNLDYKDLNQIFEIKRESELKENKDVHLVKTYVREALEYGAMTVYPYPAEFLVQLPAWHLVPTCAPLSQKNVTDNTQLAKALHQAASVYYNTTESCVNPDFCGNQATKNLGWLPGWFWQTCTEIGMAMGSRGSPNDVFWDEIGNKTKEEMMIESCKGLKEYIDDYDVSMLDIDAIEMLYGFNAGESTNLILTQGDLDPWKSGRPTLPKTAISQQLFDFTIDASAHHLDLRWPNSCDPESVVEARKQIYKILKCWTNQDEVTWSCDGNDLIKPLPRVSTLFSMPIFFRFIILVLHLSLLVQNSDASFLDWAKNAAKANGISVDNNSYSYTEQTEFVYFTERISFTEGAQLYSTAPSMTTTSPYNSTKCANDRAWDCYPKRAQCHVPVYFNLMKKLCATTCQSCICMDRDLRCKDFVENGFCRVRFYSREVKLLFCGKSCGLCD</sequence>
<dbReference type="SMART" id="SM00254">
    <property type="entry name" value="ShKT"/>
    <property type="match status" value="2"/>
</dbReference>
<evidence type="ECO:0000256" key="1">
    <source>
        <dbReference type="ARBA" id="ARBA00011079"/>
    </source>
</evidence>
<evidence type="ECO:0000256" key="4">
    <source>
        <dbReference type="ARBA" id="ARBA00022801"/>
    </source>
</evidence>
<reference evidence="13" key="1">
    <citation type="submission" date="2016-11" db="UniProtKB">
        <authorList>
            <consortium name="WormBaseParasite"/>
        </authorList>
    </citation>
    <scope>IDENTIFICATION</scope>
</reference>
<dbReference type="SMR" id="A0A1I7SC07"/>
<dbReference type="GO" id="GO:0006508">
    <property type="term" value="P:proteolysis"/>
    <property type="evidence" value="ECO:0007669"/>
    <property type="project" value="UniProtKB-KW"/>
</dbReference>
<dbReference type="EMBL" id="CAJFCV020000001">
    <property type="protein sequence ID" value="CAG9086363.1"/>
    <property type="molecule type" value="Genomic_DNA"/>
</dbReference>
<dbReference type="Gene3D" id="3.40.50.1820">
    <property type="entry name" value="alpha/beta hydrolase"/>
    <property type="match status" value="1"/>
</dbReference>
<evidence type="ECO:0000313" key="12">
    <source>
        <dbReference type="Proteomes" id="UP000659654"/>
    </source>
</evidence>
<dbReference type="GO" id="GO:0070008">
    <property type="term" value="F:serine-type exopeptidase activity"/>
    <property type="evidence" value="ECO:0007669"/>
    <property type="project" value="InterPro"/>
</dbReference>
<dbReference type="SUPFAM" id="SSF53474">
    <property type="entry name" value="alpha/beta-Hydrolases"/>
    <property type="match status" value="2"/>
</dbReference>
<evidence type="ECO:0000256" key="6">
    <source>
        <dbReference type="PROSITE-ProRule" id="PRU01005"/>
    </source>
</evidence>
<dbReference type="InterPro" id="IPR008758">
    <property type="entry name" value="Peptidase_S28"/>
</dbReference>
<reference evidence="10" key="2">
    <citation type="submission" date="2020-08" db="EMBL/GenBank/DDBJ databases">
        <authorList>
            <person name="Kikuchi T."/>
        </authorList>
    </citation>
    <scope>NUCLEOTIDE SEQUENCE</scope>
    <source>
        <strain evidence="9">Ka4C1</strain>
    </source>
</reference>
<dbReference type="PANTHER" id="PTHR11010">
    <property type="entry name" value="PROTEASE S28 PRO-X CARBOXYPEPTIDASE-RELATED"/>
    <property type="match status" value="1"/>
</dbReference>
<dbReference type="Pfam" id="PF01549">
    <property type="entry name" value="ShK"/>
    <property type="match status" value="2"/>
</dbReference>
<keyword evidence="5" id="KW-0325">Glycoprotein</keyword>
<proteinExistence type="inferred from homology"/>
<evidence type="ECO:0000313" key="9">
    <source>
        <dbReference type="EMBL" id="CAD5210429.1"/>
    </source>
</evidence>
<accession>A0A1I7SC07</accession>
<evidence type="ECO:0000256" key="5">
    <source>
        <dbReference type="ARBA" id="ARBA00023180"/>
    </source>
</evidence>
<evidence type="ECO:0000256" key="2">
    <source>
        <dbReference type="ARBA" id="ARBA00022670"/>
    </source>
</evidence>